<keyword evidence="1" id="KW-1133">Transmembrane helix</keyword>
<keyword evidence="1" id="KW-0812">Transmembrane</keyword>
<reference evidence="2 3" key="1">
    <citation type="submission" date="2018-05" db="EMBL/GenBank/DDBJ databases">
        <title>Mucilaginibacter hurinus sp. nov., isolated from briquette warehouse soil.</title>
        <authorList>
            <person name="Choi L."/>
        </authorList>
    </citation>
    <scope>NUCLEOTIDE SEQUENCE [LARGE SCALE GENOMIC DNA]</scope>
    <source>
        <strain evidence="2 3">ZR32</strain>
    </source>
</reference>
<dbReference type="OrthoDB" id="966098at2"/>
<feature type="transmembrane region" description="Helical" evidence="1">
    <location>
        <begin position="38"/>
        <end position="58"/>
    </location>
</feature>
<dbReference type="RefSeq" id="WP_114006221.1">
    <property type="nucleotide sequence ID" value="NZ_QGDC01000009.1"/>
</dbReference>
<name>A0A367GLS7_9SPHI</name>
<sequence>MEKKNALSFTLIVVAIILGVSLWRQFDVETFRFEKPALAVIYLIVFAASVFILIKNAVSKNGR</sequence>
<gene>
    <name evidence="2" type="ORF">DJ568_15575</name>
</gene>
<evidence type="ECO:0000256" key="1">
    <source>
        <dbReference type="SAM" id="Phobius"/>
    </source>
</evidence>
<dbReference type="EMBL" id="QGDC01000009">
    <property type="protein sequence ID" value="RCH53958.1"/>
    <property type="molecule type" value="Genomic_DNA"/>
</dbReference>
<dbReference type="Proteomes" id="UP000253209">
    <property type="component" value="Unassembled WGS sequence"/>
</dbReference>
<proteinExistence type="predicted"/>
<comment type="caution">
    <text evidence="2">The sequence shown here is derived from an EMBL/GenBank/DDBJ whole genome shotgun (WGS) entry which is preliminary data.</text>
</comment>
<keyword evidence="3" id="KW-1185">Reference proteome</keyword>
<organism evidence="2 3">
    <name type="scientific">Mucilaginibacter hurinus</name>
    <dbReference type="NCBI Taxonomy" id="2201324"/>
    <lineage>
        <taxon>Bacteria</taxon>
        <taxon>Pseudomonadati</taxon>
        <taxon>Bacteroidota</taxon>
        <taxon>Sphingobacteriia</taxon>
        <taxon>Sphingobacteriales</taxon>
        <taxon>Sphingobacteriaceae</taxon>
        <taxon>Mucilaginibacter</taxon>
    </lineage>
</organism>
<feature type="transmembrane region" description="Helical" evidence="1">
    <location>
        <begin position="7"/>
        <end position="26"/>
    </location>
</feature>
<dbReference type="AlphaFoldDB" id="A0A367GLS7"/>
<accession>A0A367GLS7</accession>
<evidence type="ECO:0000313" key="2">
    <source>
        <dbReference type="EMBL" id="RCH53958.1"/>
    </source>
</evidence>
<evidence type="ECO:0000313" key="3">
    <source>
        <dbReference type="Proteomes" id="UP000253209"/>
    </source>
</evidence>
<keyword evidence="1" id="KW-0472">Membrane</keyword>
<evidence type="ECO:0008006" key="4">
    <source>
        <dbReference type="Google" id="ProtNLM"/>
    </source>
</evidence>
<protein>
    <recommendedName>
        <fullName evidence="4">ATP synthase F0 sector subunit C</fullName>
    </recommendedName>
</protein>